<comment type="caution">
    <text evidence="1">The sequence shown here is derived from an EMBL/GenBank/DDBJ whole genome shotgun (WGS) entry which is preliminary data.</text>
</comment>
<accession>X1I4J1</accession>
<protein>
    <submittedName>
        <fullName evidence="1">Uncharacterized protein</fullName>
    </submittedName>
</protein>
<sequence length="156" mass="18190">TVKIIGEKFKQFLLVGVRYDSEISENLPDSNWQEFVLKHKGLLHPLARKKAGRKSFGGTDLFVFPKDLYSNIPPFNIGTLCYDAWLIYDVWQRQIPIINITLDIITIHQKHAIKTRSDNFWKEVAINKKFCPLKKDVRDADFILENGVLRQGKMSW</sequence>
<evidence type="ECO:0000313" key="1">
    <source>
        <dbReference type="EMBL" id="GAH76632.1"/>
    </source>
</evidence>
<gene>
    <name evidence="1" type="ORF">S03H2_64031</name>
</gene>
<dbReference type="EMBL" id="BARU01041544">
    <property type="protein sequence ID" value="GAH76632.1"/>
    <property type="molecule type" value="Genomic_DNA"/>
</dbReference>
<name>X1I4J1_9ZZZZ</name>
<organism evidence="1">
    <name type="scientific">marine sediment metagenome</name>
    <dbReference type="NCBI Taxonomy" id="412755"/>
    <lineage>
        <taxon>unclassified sequences</taxon>
        <taxon>metagenomes</taxon>
        <taxon>ecological metagenomes</taxon>
    </lineage>
</organism>
<dbReference type="AlphaFoldDB" id="X1I4J1"/>
<reference evidence="1" key="1">
    <citation type="journal article" date="2014" name="Front. Microbiol.">
        <title>High frequency of phylogenetically diverse reductive dehalogenase-homologous genes in deep subseafloor sedimentary metagenomes.</title>
        <authorList>
            <person name="Kawai M."/>
            <person name="Futagami T."/>
            <person name="Toyoda A."/>
            <person name="Takaki Y."/>
            <person name="Nishi S."/>
            <person name="Hori S."/>
            <person name="Arai W."/>
            <person name="Tsubouchi T."/>
            <person name="Morono Y."/>
            <person name="Uchiyama I."/>
            <person name="Ito T."/>
            <person name="Fujiyama A."/>
            <person name="Inagaki F."/>
            <person name="Takami H."/>
        </authorList>
    </citation>
    <scope>NUCLEOTIDE SEQUENCE</scope>
    <source>
        <strain evidence="1">Expedition CK06-06</strain>
    </source>
</reference>
<proteinExistence type="predicted"/>
<feature type="non-terminal residue" evidence="1">
    <location>
        <position position="1"/>
    </location>
</feature>